<reference evidence="1" key="1">
    <citation type="submission" date="2021-01" db="EMBL/GenBank/DDBJ databases">
        <title>Whole genome shotgun sequence of Rugosimonospora africana NBRC 104875.</title>
        <authorList>
            <person name="Komaki H."/>
            <person name="Tamura T."/>
        </authorList>
    </citation>
    <scope>NUCLEOTIDE SEQUENCE</scope>
    <source>
        <strain evidence="1">NBRC 104875</strain>
    </source>
</reference>
<evidence type="ECO:0000313" key="1">
    <source>
        <dbReference type="EMBL" id="GIH21631.1"/>
    </source>
</evidence>
<evidence type="ECO:0000313" key="2">
    <source>
        <dbReference type="Proteomes" id="UP000642748"/>
    </source>
</evidence>
<comment type="caution">
    <text evidence="1">The sequence shown here is derived from an EMBL/GenBank/DDBJ whole genome shotgun (WGS) entry which is preliminary data.</text>
</comment>
<sequence length="43" mass="4729">MPNSRIATDLGTSAVTVGKWRKGFLQFRLGGLAEEDAQSARHR</sequence>
<dbReference type="Proteomes" id="UP000642748">
    <property type="component" value="Unassembled WGS sequence"/>
</dbReference>
<gene>
    <name evidence="1" type="ORF">Raf01_98030</name>
</gene>
<protein>
    <submittedName>
        <fullName evidence="1">Uncharacterized protein</fullName>
    </submittedName>
</protein>
<keyword evidence="2" id="KW-1185">Reference proteome</keyword>
<dbReference type="EMBL" id="BONZ01000149">
    <property type="protein sequence ID" value="GIH21631.1"/>
    <property type="molecule type" value="Genomic_DNA"/>
</dbReference>
<accession>A0A8J3R3K8</accession>
<organism evidence="1 2">
    <name type="scientific">Rugosimonospora africana</name>
    <dbReference type="NCBI Taxonomy" id="556532"/>
    <lineage>
        <taxon>Bacteria</taxon>
        <taxon>Bacillati</taxon>
        <taxon>Actinomycetota</taxon>
        <taxon>Actinomycetes</taxon>
        <taxon>Micromonosporales</taxon>
        <taxon>Micromonosporaceae</taxon>
        <taxon>Rugosimonospora</taxon>
    </lineage>
</organism>
<proteinExistence type="predicted"/>
<dbReference type="AlphaFoldDB" id="A0A8J3R3K8"/>
<name>A0A8J3R3K8_9ACTN</name>